<feature type="signal peptide" evidence="2">
    <location>
        <begin position="1"/>
        <end position="20"/>
    </location>
</feature>
<evidence type="ECO:0000256" key="1">
    <source>
        <dbReference type="SAM" id="MobiDB-lite"/>
    </source>
</evidence>
<comment type="caution">
    <text evidence="3">The sequence shown here is derived from an EMBL/GenBank/DDBJ whole genome shotgun (WGS) entry which is preliminary data.</text>
</comment>
<name>A0ABS8PN98_9BACT</name>
<feature type="region of interest" description="Disordered" evidence="1">
    <location>
        <begin position="159"/>
        <end position="198"/>
    </location>
</feature>
<dbReference type="RefSeq" id="WP_231003714.1">
    <property type="nucleotide sequence ID" value="NZ_JAJNEC010000004.1"/>
</dbReference>
<protein>
    <submittedName>
        <fullName evidence="3">Uncharacterized protein</fullName>
    </submittedName>
</protein>
<dbReference type="EMBL" id="JAJNEC010000004">
    <property type="protein sequence ID" value="MCD2422587.1"/>
    <property type="molecule type" value="Genomic_DNA"/>
</dbReference>
<sequence>MKRRLLFLFFVTGCAAPATAQTSISNGDGTYSLFYYSPYGSTIIYPDGTHALLVDYDSTHSMLVYSDFSFSRFFYNGSTTTIVHSDYSYAIFHNAGPAPAADPIPPDDTLFSAGISDTIKNKANNGYFLLSDDTTIKPDPGEARYILLNNLVDTITMRSRSAPPQQPPSDPAAHPDDGTHPIPRLKDKQTALRARASA</sequence>
<dbReference type="Proteomes" id="UP001199816">
    <property type="component" value="Unassembled WGS sequence"/>
</dbReference>
<gene>
    <name evidence="3" type="ORF">LQ567_07415</name>
</gene>
<keyword evidence="4" id="KW-1185">Reference proteome</keyword>
<reference evidence="3 4" key="1">
    <citation type="submission" date="2021-11" db="EMBL/GenBank/DDBJ databases">
        <title>Genomic of Niabella pedocola.</title>
        <authorList>
            <person name="Wu T."/>
        </authorList>
    </citation>
    <scope>NUCLEOTIDE SEQUENCE [LARGE SCALE GENOMIC DNA]</scope>
    <source>
        <strain evidence="3 4">JCM 31011</strain>
    </source>
</reference>
<evidence type="ECO:0000256" key="2">
    <source>
        <dbReference type="SAM" id="SignalP"/>
    </source>
</evidence>
<organism evidence="3 4">
    <name type="scientific">Niabella pedocola</name>
    <dbReference type="NCBI Taxonomy" id="1752077"/>
    <lineage>
        <taxon>Bacteria</taxon>
        <taxon>Pseudomonadati</taxon>
        <taxon>Bacteroidota</taxon>
        <taxon>Chitinophagia</taxon>
        <taxon>Chitinophagales</taxon>
        <taxon>Chitinophagaceae</taxon>
        <taxon>Niabella</taxon>
    </lineage>
</organism>
<evidence type="ECO:0000313" key="4">
    <source>
        <dbReference type="Proteomes" id="UP001199816"/>
    </source>
</evidence>
<proteinExistence type="predicted"/>
<feature type="compositionally biased region" description="Basic and acidic residues" evidence="1">
    <location>
        <begin position="173"/>
        <end position="190"/>
    </location>
</feature>
<feature type="chain" id="PRO_5046745125" evidence="2">
    <location>
        <begin position="21"/>
        <end position="198"/>
    </location>
</feature>
<accession>A0ABS8PN98</accession>
<evidence type="ECO:0000313" key="3">
    <source>
        <dbReference type="EMBL" id="MCD2422587.1"/>
    </source>
</evidence>
<keyword evidence="2" id="KW-0732">Signal</keyword>